<keyword evidence="3" id="KW-0227">DNA damage</keyword>
<dbReference type="AlphaFoldDB" id="A0AAD4PPJ5"/>
<dbReference type="Pfam" id="PF02735">
    <property type="entry name" value="Ku"/>
    <property type="match status" value="1"/>
</dbReference>
<evidence type="ECO:0000259" key="11">
    <source>
        <dbReference type="SMART" id="SM00559"/>
    </source>
</evidence>
<keyword evidence="8" id="KW-0233">DNA recombination</keyword>
<dbReference type="GO" id="GO:0004386">
    <property type="term" value="F:helicase activity"/>
    <property type="evidence" value="ECO:0007669"/>
    <property type="project" value="UniProtKB-KW"/>
</dbReference>
<evidence type="ECO:0000256" key="9">
    <source>
        <dbReference type="ARBA" id="ARBA00023204"/>
    </source>
</evidence>
<comment type="caution">
    <text evidence="12">The sequence shown here is derived from an EMBL/GenBank/DDBJ whole genome shotgun (WGS) entry which is preliminary data.</text>
</comment>
<accession>A0AAD4PPJ5</accession>
<dbReference type="SMART" id="SM00559">
    <property type="entry name" value="Ku78"/>
    <property type="match status" value="1"/>
</dbReference>
<dbReference type="GO" id="GO:0042162">
    <property type="term" value="F:telomeric DNA binding"/>
    <property type="evidence" value="ECO:0007669"/>
    <property type="project" value="TreeGrafter"/>
</dbReference>
<evidence type="ECO:0000313" key="12">
    <source>
        <dbReference type="EMBL" id="KAH8378151.1"/>
    </source>
</evidence>
<keyword evidence="5" id="KW-0347">Helicase</keyword>
<keyword evidence="13" id="KW-1185">Reference proteome</keyword>
<dbReference type="GO" id="GO:0006310">
    <property type="term" value="P:DNA recombination"/>
    <property type="evidence" value="ECO:0007669"/>
    <property type="project" value="UniProtKB-KW"/>
</dbReference>
<comment type="subcellular location">
    <subcellularLocation>
        <location evidence="1">Nucleus</location>
    </subcellularLocation>
</comment>
<evidence type="ECO:0000313" key="13">
    <source>
        <dbReference type="Proteomes" id="UP001200034"/>
    </source>
</evidence>
<dbReference type="Proteomes" id="UP001200034">
    <property type="component" value="Unassembled WGS sequence"/>
</dbReference>
<keyword evidence="6" id="KW-0067">ATP-binding</keyword>
<evidence type="ECO:0000256" key="6">
    <source>
        <dbReference type="ARBA" id="ARBA00022840"/>
    </source>
</evidence>
<dbReference type="GO" id="GO:0000723">
    <property type="term" value="P:telomere maintenance"/>
    <property type="evidence" value="ECO:0007669"/>
    <property type="project" value="TreeGrafter"/>
</dbReference>
<keyword evidence="9" id="KW-0234">DNA repair</keyword>
<dbReference type="Gene3D" id="3.40.50.410">
    <property type="entry name" value="von Willebrand factor, type A domain"/>
    <property type="match status" value="1"/>
</dbReference>
<dbReference type="PANTHER" id="PTHR12604">
    <property type="entry name" value="KU AUTOANTIGEN DNA HELICASE"/>
    <property type="match status" value="1"/>
</dbReference>
<organism evidence="12 13">
    <name type="scientific">Drosophila rubida</name>
    <dbReference type="NCBI Taxonomy" id="30044"/>
    <lineage>
        <taxon>Eukaryota</taxon>
        <taxon>Metazoa</taxon>
        <taxon>Ecdysozoa</taxon>
        <taxon>Arthropoda</taxon>
        <taxon>Hexapoda</taxon>
        <taxon>Insecta</taxon>
        <taxon>Pterygota</taxon>
        <taxon>Neoptera</taxon>
        <taxon>Endopterygota</taxon>
        <taxon>Diptera</taxon>
        <taxon>Brachycera</taxon>
        <taxon>Muscomorpha</taxon>
        <taxon>Ephydroidea</taxon>
        <taxon>Drosophilidae</taxon>
        <taxon>Drosophila</taxon>
    </lineage>
</organism>
<keyword evidence="7" id="KW-0238">DNA-binding</keyword>
<dbReference type="Gene3D" id="1.10.1600.10">
    <property type="match status" value="1"/>
</dbReference>
<evidence type="ECO:0000256" key="3">
    <source>
        <dbReference type="ARBA" id="ARBA00022763"/>
    </source>
</evidence>
<dbReference type="InterPro" id="IPR006164">
    <property type="entry name" value="DNA_bd_Ku70/Ku80"/>
</dbReference>
<dbReference type="PANTHER" id="PTHR12604:SF4">
    <property type="entry name" value="X-RAY REPAIR CROSS-COMPLEMENTING PROTEIN 5"/>
    <property type="match status" value="1"/>
</dbReference>
<dbReference type="SUPFAM" id="SSF53300">
    <property type="entry name" value="vWA-like"/>
    <property type="match status" value="1"/>
</dbReference>
<sequence length="702" mass="80823">ECLIVVLDVRSCASDEFKLKAVKCVAEILKDKIVGDKKDYVSFVLVGCEKSDNDLYKEGEKHYQNVVQYKQVPQLCNWQLLLSFFEFVNATPSDLGQWLEGLAVALALQEQASIFKVARRRVLLLFDFNYMTQNYDDYKIIVNKFVGADVELIVGTHNIAYIDNAETNLAQAIFQHSRKANSFELENQKYALQLVSNCNATLCNFKEALGTVFKVSNRRPWSWNAKLHIGTEITISLQGIIAMKKETHIKLKKVWGDAEEKVEREDRFFVKGTEITPLPEDLIDGYMLGGTAVPYDETLVELPPPHPAGLHFLGFVKRDKITDAYFCGDSLYMLVHQKNNTVSAKKLDALVRALELQKSVILCWKIFSAKFNTPRIVVLVPQKSTDNRPAVLYMQEMSYHAQHQFWDFPALLTAKTECSSDQMQAVDKLIDSMDLECTLKDTQQPRQQRPNDLLPFDAFPSIFEQNVMDVLERKVICKTATDKELQETFKDKKFVEYFWRVPEPLEEKSKQAAAALKKLFPLTYSQVWLDKLKAKELEENTPQPIKQEQEEEYETSNDSIESVGLVTPVEDYNQILKQVRLIANTTQRDTQFQSLAAQMRVVIITLLERNKLNLEQLAEVLTVYRNSCLEFNSFAEFNQFAAQIKEKTTMRKLEEFWTTVIVEKQLGPLVLGDPTLEDELRLKNYYSLAFEENNDNEMQQNN</sequence>
<proteinExistence type="predicted"/>
<dbReference type="EMBL" id="JAJJHW010001127">
    <property type="protein sequence ID" value="KAH8378151.1"/>
    <property type="molecule type" value="Genomic_DNA"/>
</dbReference>
<dbReference type="Pfam" id="PF03731">
    <property type="entry name" value="Ku_N"/>
    <property type="match status" value="1"/>
</dbReference>
<dbReference type="InterPro" id="IPR036465">
    <property type="entry name" value="vWFA_dom_sf"/>
</dbReference>
<dbReference type="GO" id="GO:0003690">
    <property type="term" value="F:double-stranded DNA binding"/>
    <property type="evidence" value="ECO:0007669"/>
    <property type="project" value="TreeGrafter"/>
</dbReference>
<dbReference type="InterPro" id="IPR005161">
    <property type="entry name" value="Ku_N"/>
</dbReference>
<dbReference type="InterPro" id="IPR016194">
    <property type="entry name" value="SPOC-like_C_dom_sf"/>
</dbReference>
<reference evidence="12" key="1">
    <citation type="journal article" date="2021" name="Mol. Ecol. Resour.">
        <title>Phylogenomic analyses of the genus Drosophila reveals genomic signals of climate adaptation.</title>
        <authorList>
            <person name="Li F."/>
            <person name="Rane R.V."/>
            <person name="Luria V."/>
            <person name="Xiong Z."/>
            <person name="Chen J."/>
            <person name="Li Z."/>
            <person name="Catullo R.A."/>
            <person name="Griffin P.C."/>
            <person name="Schiffer M."/>
            <person name="Pearce S."/>
            <person name="Lee S.F."/>
            <person name="McElroy K."/>
            <person name="Stocker A."/>
            <person name="Shirriffs J."/>
            <person name="Cockerell F."/>
            <person name="Coppin C."/>
            <person name="Sgro C.M."/>
            <person name="Karger A."/>
            <person name="Cain J.W."/>
            <person name="Weber J.A."/>
            <person name="Santpere G."/>
            <person name="Kirschner M.W."/>
            <person name="Hoffmann A.A."/>
            <person name="Oakeshott J.G."/>
            <person name="Zhang G."/>
        </authorList>
    </citation>
    <scope>NUCLEOTIDE SEQUENCE</scope>
    <source>
        <strain evidence="12">BGI-SZ-2011g</strain>
    </source>
</reference>
<dbReference type="GO" id="GO:0016787">
    <property type="term" value="F:hydrolase activity"/>
    <property type="evidence" value="ECO:0007669"/>
    <property type="project" value="UniProtKB-KW"/>
</dbReference>
<evidence type="ECO:0000256" key="2">
    <source>
        <dbReference type="ARBA" id="ARBA00022741"/>
    </source>
</evidence>
<dbReference type="SUPFAM" id="SSF101420">
    <property type="entry name" value="C-terminal domain of Ku80"/>
    <property type="match status" value="1"/>
</dbReference>
<dbReference type="Pfam" id="PF08785">
    <property type="entry name" value="Ku_PK_bind"/>
    <property type="match status" value="1"/>
</dbReference>
<feature type="non-terminal residue" evidence="12">
    <location>
        <position position="1"/>
    </location>
</feature>
<dbReference type="InterPro" id="IPR036494">
    <property type="entry name" value="Ku_C_sf"/>
</dbReference>
<keyword evidence="4" id="KW-0378">Hydrolase</keyword>
<protein>
    <recommendedName>
        <fullName evidence="11">Ku domain-containing protein</fullName>
    </recommendedName>
</protein>
<evidence type="ECO:0000256" key="8">
    <source>
        <dbReference type="ARBA" id="ARBA00023172"/>
    </source>
</evidence>
<dbReference type="GO" id="GO:0005524">
    <property type="term" value="F:ATP binding"/>
    <property type="evidence" value="ECO:0007669"/>
    <property type="project" value="UniProtKB-KW"/>
</dbReference>
<dbReference type="SUPFAM" id="SSF100939">
    <property type="entry name" value="SPOC domain-like"/>
    <property type="match status" value="1"/>
</dbReference>
<evidence type="ECO:0000256" key="10">
    <source>
        <dbReference type="ARBA" id="ARBA00023242"/>
    </source>
</evidence>
<dbReference type="Gene3D" id="1.25.40.240">
    <property type="entry name" value="Ku, C-terminal domain"/>
    <property type="match status" value="1"/>
</dbReference>
<evidence type="ECO:0000256" key="5">
    <source>
        <dbReference type="ARBA" id="ARBA00022806"/>
    </source>
</evidence>
<dbReference type="Gene3D" id="2.40.290.10">
    <property type="match status" value="1"/>
</dbReference>
<name>A0AAD4PPJ5_9MUSC</name>
<dbReference type="GO" id="GO:0043564">
    <property type="term" value="C:Ku70:Ku80 complex"/>
    <property type="evidence" value="ECO:0007669"/>
    <property type="project" value="TreeGrafter"/>
</dbReference>
<keyword evidence="2" id="KW-0547">Nucleotide-binding</keyword>
<gene>
    <name evidence="12" type="ORF">KR093_009628</name>
</gene>
<dbReference type="InterPro" id="IPR014893">
    <property type="entry name" value="Ku_PK_bind"/>
</dbReference>
<feature type="domain" description="Ku" evidence="11">
    <location>
        <begin position="274"/>
        <end position="414"/>
    </location>
</feature>
<evidence type="ECO:0000256" key="7">
    <source>
        <dbReference type="ARBA" id="ARBA00023125"/>
    </source>
</evidence>
<keyword evidence="10" id="KW-0539">Nucleus</keyword>
<dbReference type="GO" id="GO:0006303">
    <property type="term" value="P:double-strand break repair via nonhomologous end joining"/>
    <property type="evidence" value="ECO:0007669"/>
    <property type="project" value="InterPro"/>
</dbReference>
<evidence type="ECO:0000256" key="1">
    <source>
        <dbReference type="ARBA" id="ARBA00004123"/>
    </source>
</evidence>
<evidence type="ECO:0000256" key="4">
    <source>
        <dbReference type="ARBA" id="ARBA00022801"/>
    </source>
</evidence>